<name>A0ABT2YK18_9BURK</name>
<evidence type="ECO:0000313" key="1">
    <source>
        <dbReference type="EMBL" id="MCV2370391.1"/>
    </source>
</evidence>
<keyword evidence="2" id="KW-1185">Reference proteome</keyword>
<dbReference type="RefSeq" id="WP_263572977.1">
    <property type="nucleotide sequence ID" value="NZ_JAJIRN010000009.1"/>
</dbReference>
<gene>
    <name evidence="1" type="ORF">LNV07_20110</name>
</gene>
<evidence type="ECO:0000313" key="2">
    <source>
        <dbReference type="Proteomes" id="UP001209701"/>
    </source>
</evidence>
<protein>
    <submittedName>
        <fullName evidence="1">Uncharacterized protein</fullName>
    </submittedName>
</protein>
<dbReference type="EMBL" id="JAJIRN010000009">
    <property type="protein sequence ID" value="MCV2370391.1"/>
    <property type="molecule type" value="Genomic_DNA"/>
</dbReference>
<accession>A0ABT2YK18</accession>
<organism evidence="1 2">
    <name type="scientific">Roseateles oligotrophus</name>
    <dbReference type="NCBI Taxonomy" id="1769250"/>
    <lineage>
        <taxon>Bacteria</taxon>
        <taxon>Pseudomonadati</taxon>
        <taxon>Pseudomonadota</taxon>
        <taxon>Betaproteobacteria</taxon>
        <taxon>Burkholderiales</taxon>
        <taxon>Sphaerotilaceae</taxon>
        <taxon>Roseateles</taxon>
    </lineage>
</organism>
<comment type="caution">
    <text evidence="1">The sequence shown here is derived from an EMBL/GenBank/DDBJ whole genome shotgun (WGS) entry which is preliminary data.</text>
</comment>
<proteinExistence type="predicted"/>
<reference evidence="1 2" key="1">
    <citation type="submission" date="2021-11" db="EMBL/GenBank/DDBJ databases">
        <authorList>
            <person name="Liang Q."/>
            <person name="Mou H."/>
            <person name="Liu Z."/>
        </authorList>
    </citation>
    <scope>NUCLEOTIDE SEQUENCE [LARGE SCALE GENOMIC DNA]</scope>
    <source>
        <strain evidence="1 2">CHU3</strain>
    </source>
</reference>
<sequence>MAEETGFGTRLSAFLQREAAGSQPRDGQARVFVAKRLGLNAPKIASFEIEALVNSSTAHAALIATFRRAQADAAHKFGLIQTVSKKGPKAIKAASEAAAKAAKRRDAYAKKLIDLGVCLPD</sequence>
<dbReference type="Proteomes" id="UP001209701">
    <property type="component" value="Unassembled WGS sequence"/>
</dbReference>